<dbReference type="InterPro" id="IPR003617">
    <property type="entry name" value="TFIIS/CRSP70_N_sub"/>
</dbReference>
<dbReference type="PANTHER" id="PTHR11477">
    <property type="entry name" value="TRANSCRIPTION FACTOR S-II ZINC FINGER DOMAIN-CONTAINING PROTEIN"/>
    <property type="match status" value="1"/>
</dbReference>
<evidence type="ECO:0000256" key="3">
    <source>
        <dbReference type="ARBA" id="ARBA00022553"/>
    </source>
</evidence>
<evidence type="ECO:0000256" key="15">
    <source>
        <dbReference type="SAM" id="MobiDB-lite"/>
    </source>
</evidence>
<dbReference type="Gene3D" id="1.20.930.10">
    <property type="entry name" value="Conserved domain common to transcription factors TFIIS, elongin A, CRSP70"/>
    <property type="match status" value="1"/>
</dbReference>
<keyword evidence="19" id="KW-1185">Reference proteome</keyword>
<dbReference type="InterPro" id="IPR001222">
    <property type="entry name" value="Znf_TFIIS"/>
</dbReference>
<dbReference type="GO" id="GO:0003677">
    <property type="term" value="F:DNA binding"/>
    <property type="evidence" value="ECO:0007669"/>
    <property type="project" value="UniProtKB-KW"/>
</dbReference>
<dbReference type="PROSITE" id="PS51319">
    <property type="entry name" value="TFIIS_N"/>
    <property type="match status" value="1"/>
</dbReference>
<dbReference type="Pfam" id="PF08711">
    <property type="entry name" value="Med26"/>
    <property type="match status" value="1"/>
</dbReference>
<feature type="compositionally biased region" description="Low complexity" evidence="15">
    <location>
        <begin position="84"/>
        <end position="93"/>
    </location>
</feature>
<keyword evidence="6 14" id="KW-0862">Zinc</keyword>
<dbReference type="NCBIfam" id="TIGR01385">
    <property type="entry name" value="TFSII"/>
    <property type="match status" value="1"/>
</dbReference>
<dbReference type="SMART" id="SM00510">
    <property type="entry name" value="TFS2M"/>
    <property type="match status" value="1"/>
</dbReference>
<evidence type="ECO:0000256" key="10">
    <source>
        <dbReference type="ARBA" id="ARBA00023242"/>
    </source>
</evidence>
<dbReference type="PANTHER" id="PTHR11477:SF0">
    <property type="entry name" value="IP08861P-RELATED"/>
    <property type="match status" value="1"/>
</dbReference>
<evidence type="ECO:0000259" key="18">
    <source>
        <dbReference type="PROSITE" id="PS51321"/>
    </source>
</evidence>
<keyword evidence="3" id="KW-0597">Phosphoprotein</keyword>
<evidence type="ECO:0000256" key="9">
    <source>
        <dbReference type="ARBA" id="ARBA00023163"/>
    </source>
</evidence>
<dbReference type="Pfam" id="PF01096">
    <property type="entry name" value="Zn_ribbon_TFIIS"/>
    <property type="match status" value="1"/>
</dbReference>
<evidence type="ECO:0000256" key="11">
    <source>
        <dbReference type="ARBA" id="ARBA00025408"/>
    </source>
</evidence>
<dbReference type="InterPro" id="IPR036575">
    <property type="entry name" value="TFIIS_cen_dom_sf"/>
</dbReference>
<dbReference type="SUPFAM" id="SSF47676">
    <property type="entry name" value="Conserved domain common to transcription factors TFIIS, elongin A, CRSP70"/>
    <property type="match status" value="1"/>
</dbReference>
<keyword evidence="9 14" id="KW-0804">Transcription</keyword>
<evidence type="ECO:0000259" key="16">
    <source>
        <dbReference type="PROSITE" id="PS51133"/>
    </source>
</evidence>
<evidence type="ECO:0000256" key="2">
    <source>
        <dbReference type="ARBA" id="ARBA00009647"/>
    </source>
</evidence>
<dbReference type="Gene3D" id="2.20.25.10">
    <property type="match status" value="1"/>
</dbReference>
<keyword evidence="4 14" id="KW-0479">Metal-binding</keyword>
<dbReference type="SUPFAM" id="SSF57783">
    <property type="entry name" value="Zinc beta-ribbon"/>
    <property type="match status" value="1"/>
</dbReference>
<dbReference type="PROSITE" id="PS00466">
    <property type="entry name" value="ZF_TFIIS_1"/>
    <property type="match status" value="1"/>
</dbReference>
<dbReference type="PROSITE" id="PS51321">
    <property type="entry name" value="TFIIS_CENTRAL"/>
    <property type="match status" value="1"/>
</dbReference>
<evidence type="ECO:0000256" key="14">
    <source>
        <dbReference type="RuleBase" id="RU368078"/>
    </source>
</evidence>
<dbReference type="SUPFAM" id="SSF46942">
    <property type="entry name" value="Elongation factor TFIIS domain 2"/>
    <property type="match status" value="1"/>
</dbReference>
<keyword evidence="8 14" id="KW-0238">DNA-binding</keyword>
<protein>
    <recommendedName>
        <fullName evidence="14">Transcription elongation factor</fullName>
    </recommendedName>
</protein>
<comment type="subcellular location">
    <subcellularLocation>
        <location evidence="1 13 14">Nucleus</location>
    </subcellularLocation>
</comment>
<evidence type="ECO:0000256" key="6">
    <source>
        <dbReference type="ARBA" id="ARBA00022833"/>
    </source>
</evidence>
<evidence type="ECO:0000256" key="5">
    <source>
        <dbReference type="ARBA" id="ARBA00022771"/>
    </source>
</evidence>
<dbReference type="InterPro" id="IPR003618">
    <property type="entry name" value="TFIIS_cen_dom"/>
</dbReference>
<dbReference type="FunFam" id="1.20.930.10:FF:000002">
    <property type="entry name" value="Transcription elongation factor A (SII), 1"/>
    <property type="match status" value="1"/>
</dbReference>
<dbReference type="GO" id="GO:0008270">
    <property type="term" value="F:zinc ion binding"/>
    <property type="evidence" value="ECO:0007669"/>
    <property type="project" value="UniProtKB-UniRule"/>
</dbReference>
<feature type="domain" description="TFIIS-type" evidence="16">
    <location>
        <begin position="261"/>
        <end position="301"/>
    </location>
</feature>
<dbReference type="InterPro" id="IPR035100">
    <property type="entry name" value="TF_IIS-typ"/>
</dbReference>
<dbReference type="InterPro" id="IPR006289">
    <property type="entry name" value="TFSII"/>
</dbReference>
<dbReference type="Proteomes" id="UP000887574">
    <property type="component" value="Unplaced"/>
</dbReference>
<evidence type="ECO:0000256" key="7">
    <source>
        <dbReference type="ARBA" id="ARBA00023015"/>
    </source>
</evidence>
<reference evidence="20" key="1">
    <citation type="submission" date="2022-11" db="UniProtKB">
        <authorList>
            <consortium name="WormBaseParasite"/>
        </authorList>
    </citation>
    <scope>IDENTIFICATION</scope>
</reference>
<accession>A0A915ELE2</accession>
<sequence>MSCEEDVARIAKKLEKMVNGKREMDTAMELIEALSNLPINVDILTKTRIGMIINELRKKTTDEKLSKKAKSLIKSWKSLLDTKASASSTSSASKTKKTESADSDSPVEKKARSSENTPEPVTSLAKPNFPIKHNGIIPTGDELREKSAEMLNRALRVSDLPDGTLDPEEIAFKIEKALFEVHRGTNDKYKAALRSRVFNLRDKNNPALRENVLTGAVAAEKFAVMTPNEMASNEMKEARTKFTKQAIEEHQMSINEGTPSDLFRCGKCGKRNCTYTQVQTRSADEPMTTFVFCRDCGNRWKFC</sequence>
<keyword evidence="5 12" id="KW-0863">Zinc-finger</keyword>
<evidence type="ECO:0000313" key="20">
    <source>
        <dbReference type="WBParaSite" id="jg7968"/>
    </source>
</evidence>
<keyword evidence="7 14" id="KW-0805">Transcription regulation</keyword>
<dbReference type="GO" id="GO:0005634">
    <property type="term" value="C:nucleus"/>
    <property type="evidence" value="ECO:0007669"/>
    <property type="project" value="UniProtKB-SubCell"/>
</dbReference>
<dbReference type="SMART" id="SM00509">
    <property type="entry name" value="TFS2N"/>
    <property type="match status" value="1"/>
</dbReference>
<evidence type="ECO:0000256" key="13">
    <source>
        <dbReference type="PROSITE-ProRule" id="PRU00649"/>
    </source>
</evidence>
<dbReference type="GO" id="GO:0006368">
    <property type="term" value="P:transcription elongation by RNA polymerase II"/>
    <property type="evidence" value="ECO:0007669"/>
    <property type="project" value="InterPro"/>
</dbReference>
<dbReference type="Pfam" id="PF07500">
    <property type="entry name" value="TFIIS_M"/>
    <property type="match status" value="1"/>
</dbReference>
<feature type="domain" description="TFIIS N-terminal" evidence="17">
    <location>
        <begin position="5"/>
        <end position="83"/>
    </location>
</feature>
<organism evidence="19 20">
    <name type="scientific">Ditylenchus dipsaci</name>
    <dbReference type="NCBI Taxonomy" id="166011"/>
    <lineage>
        <taxon>Eukaryota</taxon>
        <taxon>Metazoa</taxon>
        <taxon>Ecdysozoa</taxon>
        <taxon>Nematoda</taxon>
        <taxon>Chromadorea</taxon>
        <taxon>Rhabditida</taxon>
        <taxon>Tylenchina</taxon>
        <taxon>Tylenchomorpha</taxon>
        <taxon>Sphaerularioidea</taxon>
        <taxon>Anguinidae</taxon>
        <taxon>Anguininae</taxon>
        <taxon>Ditylenchus</taxon>
    </lineage>
</organism>
<feature type="compositionally biased region" description="Basic and acidic residues" evidence="15">
    <location>
        <begin position="96"/>
        <end position="113"/>
    </location>
</feature>
<dbReference type="Gene3D" id="1.10.472.30">
    <property type="entry name" value="Transcription elongation factor S-II, central domain"/>
    <property type="match status" value="1"/>
</dbReference>
<evidence type="ECO:0000256" key="4">
    <source>
        <dbReference type="ARBA" id="ARBA00022723"/>
    </source>
</evidence>
<proteinExistence type="inferred from homology"/>
<evidence type="ECO:0000256" key="12">
    <source>
        <dbReference type="PROSITE-ProRule" id="PRU00472"/>
    </source>
</evidence>
<feature type="domain" description="TFIIS central" evidence="18">
    <location>
        <begin position="143"/>
        <end position="258"/>
    </location>
</feature>
<dbReference type="InterPro" id="IPR035441">
    <property type="entry name" value="TFIIS/LEDGF_dom_sf"/>
</dbReference>
<comment type="similarity">
    <text evidence="2 14">Belongs to the TFS-II family.</text>
</comment>
<dbReference type="InterPro" id="IPR017923">
    <property type="entry name" value="TFIIS_N"/>
</dbReference>
<evidence type="ECO:0000259" key="17">
    <source>
        <dbReference type="PROSITE" id="PS51319"/>
    </source>
</evidence>
<evidence type="ECO:0000313" key="19">
    <source>
        <dbReference type="Proteomes" id="UP000887574"/>
    </source>
</evidence>
<dbReference type="AlphaFoldDB" id="A0A915ELE2"/>
<dbReference type="PIRSF" id="PIRSF006704">
    <property type="entry name" value="TF_IIS"/>
    <property type="match status" value="1"/>
</dbReference>
<dbReference type="WBParaSite" id="jg7968">
    <property type="protein sequence ID" value="jg7968"/>
    <property type="gene ID" value="jg7968"/>
</dbReference>
<name>A0A915ELE2_9BILA</name>
<dbReference type="FunFam" id="2.20.25.10:FF:000001">
    <property type="entry name" value="Probable Transcription elongation factor S-II"/>
    <property type="match status" value="1"/>
</dbReference>
<comment type="function">
    <text evidence="11">Necessary for efficient RNA polymerase II transcription elongation past template-encoded arresting sites. The arresting sites in DNA have the property of trapping a certain fraction of elongating RNA polymerases that pass through, resulting in locked ternary complexes. Cleavage of the nascent transcript by S-II allows the resumption of elongation from the new 3'-terminus.</text>
</comment>
<feature type="region of interest" description="Disordered" evidence="15">
    <location>
        <begin position="84"/>
        <end position="134"/>
    </location>
</feature>
<dbReference type="PROSITE" id="PS51133">
    <property type="entry name" value="ZF_TFIIS_2"/>
    <property type="match status" value="1"/>
</dbReference>
<evidence type="ECO:0000256" key="1">
    <source>
        <dbReference type="ARBA" id="ARBA00004123"/>
    </source>
</evidence>
<dbReference type="CDD" id="cd13749">
    <property type="entry name" value="Zn-ribbon_TFIIS"/>
    <property type="match status" value="1"/>
</dbReference>
<dbReference type="CDD" id="cd00183">
    <property type="entry name" value="TFIIS_I"/>
    <property type="match status" value="1"/>
</dbReference>
<evidence type="ECO:0000256" key="8">
    <source>
        <dbReference type="ARBA" id="ARBA00023125"/>
    </source>
</evidence>
<keyword evidence="10 13" id="KW-0539">Nucleus</keyword>
<dbReference type="SMART" id="SM00440">
    <property type="entry name" value="ZnF_C2C2"/>
    <property type="match status" value="1"/>
</dbReference>